<accession>A0A077LVN4</accession>
<protein>
    <submittedName>
        <fullName evidence="1">Uncharacterized protein</fullName>
    </submittedName>
</protein>
<dbReference type="AlphaFoldDB" id="A0A077LVN4"/>
<organism evidence="1 2">
    <name type="scientific">Nostocoides japonicum T1-X7</name>
    <dbReference type="NCBI Taxonomy" id="1194083"/>
    <lineage>
        <taxon>Bacteria</taxon>
        <taxon>Bacillati</taxon>
        <taxon>Actinomycetota</taxon>
        <taxon>Actinomycetes</taxon>
        <taxon>Micrococcales</taxon>
        <taxon>Intrasporangiaceae</taxon>
        <taxon>Nostocoides</taxon>
    </lineage>
</organism>
<dbReference type="Proteomes" id="UP000035721">
    <property type="component" value="Unassembled WGS sequence"/>
</dbReference>
<dbReference type="EMBL" id="CAJB01000135">
    <property type="protein sequence ID" value="CCH77741.1"/>
    <property type="molecule type" value="Genomic_DNA"/>
</dbReference>
<reference evidence="1 2" key="1">
    <citation type="journal article" date="2013" name="ISME J.">
        <title>A metabolic model for members of the genus Tetrasphaera involved in enhanced biological phosphorus removal.</title>
        <authorList>
            <person name="Kristiansen R."/>
            <person name="Nguyen H.T.T."/>
            <person name="Saunders A.M."/>
            <person name="Nielsen J.L."/>
            <person name="Wimmer R."/>
            <person name="Le V.Q."/>
            <person name="McIlroy S.J."/>
            <person name="Petrovski S."/>
            <person name="Seviour R.J."/>
            <person name="Calteau A."/>
            <person name="Nielsen K.L."/>
            <person name="Nielsen P.H."/>
        </authorList>
    </citation>
    <scope>NUCLEOTIDE SEQUENCE [LARGE SCALE GENOMIC DNA]</scope>
    <source>
        <strain evidence="1 2">T1-X7</strain>
    </source>
</reference>
<keyword evidence="2" id="KW-1185">Reference proteome</keyword>
<evidence type="ECO:0000313" key="2">
    <source>
        <dbReference type="Proteomes" id="UP000035721"/>
    </source>
</evidence>
<sequence length="130" mass="14013">MTLNQGVQVALQPDPPDIWWVDEVMLEQRLGGHGPWTASAVKLFPTAPGFHVSILAEYVRRKGRWIVEDKPRIILIGDLFGPGRTAHAICPNSAADAVAIAVAMAEAASTLAEIEAMEVGEPISLHQPRG</sequence>
<comment type="caution">
    <text evidence="1">The sequence shown here is derived from an EMBL/GenBank/DDBJ whole genome shotgun (WGS) entry which is preliminary data.</text>
</comment>
<evidence type="ECO:0000313" key="1">
    <source>
        <dbReference type="EMBL" id="CCH77741.1"/>
    </source>
</evidence>
<name>A0A077LVN4_9MICO</name>
<dbReference type="STRING" id="1194083.BN12_220019"/>
<proteinExistence type="predicted"/>
<gene>
    <name evidence="1" type="ORF">BN12_220019</name>
</gene>
<dbReference type="RefSeq" id="WP_157635345.1">
    <property type="nucleotide sequence ID" value="NZ_HF570958.1"/>
</dbReference>